<keyword evidence="7" id="KW-1185">Reference proteome</keyword>
<name>A0A934SXV0_9BURK</name>
<dbReference type="EMBL" id="JAEPBG010000014">
    <property type="protein sequence ID" value="MBK4737737.1"/>
    <property type="molecule type" value="Genomic_DNA"/>
</dbReference>
<keyword evidence="1" id="KW-0805">Transcription regulation</keyword>
<dbReference type="PANTHER" id="PTHR30146:SF2">
    <property type="entry name" value="HTH-TYPE TRANSCRIPTIONAL REGULATOR GNTR"/>
    <property type="match status" value="1"/>
</dbReference>
<accession>A0A934SXV0</accession>
<feature type="region of interest" description="Disordered" evidence="4">
    <location>
        <begin position="1"/>
        <end position="28"/>
    </location>
</feature>
<dbReference type="PROSITE" id="PS50932">
    <property type="entry name" value="HTH_LACI_2"/>
    <property type="match status" value="1"/>
</dbReference>
<gene>
    <name evidence="6" type="ORF">JJB74_24215</name>
</gene>
<dbReference type="Pfam" id="PF13377">
    <property type="entry name" value="Peripla_BP_3"/>
    <property type="match status" value="1"/>
</dbReference>
<evidence type="ECO:0000313" key="6">
    <source>
        <dbReference type="EMBL" id="MBK4737737.1"/>
    </source>
</evidence>
<dbReference type="AlphaFoldDB" id="A0A934SXV0"/>
<evidence type="ECO:0000256" key="2">
    <source>
        <dbReference type="ARBA" id="ARBA00023125"/>
    </source>
</evidence>
<dbReference type="PROSITE" id="PS00356">
    <property type="entry name" value="HTH_LACI_1"/>
    <property type="match status" value="1"/>
</dbReference>
<dbReference type="CDD" id="cd01575">
    <property type="entry name" value="PBP1_GntR"/>
    <property type="match status" value="1"/>
</dbReference>
<dbReference type="Gene3D" id="1.10.260.40">
    <property type="entry name" value="lambda repressor-like DNA-binding domains"/>
    <property type="match status" value="1"/>
</dbReference>
<evidence type="ECO:0000259" key="5">
    <source>
        <dbReference type="PROSITE" id="PS50932"/>
    </source>
</evidence>
<dbReference type="PANTHER" id="PTHR30146">
    <property type="entry name" value="LACI-RELATED TRANSCRIPTIONAL REPRESSOR"/>
    <property type="match status" value="1"/>
</dbReference>
<proteinExistence type="predicted"/>
<dbReference type="InterPro" id="IPR046335">
    <property type="entry name" value="LacI/GalR-like_sensor"/>
</dbReference>
<dbReference type="CDD" id="cd01392">
    <property type="entry name" value="HTH_LacI"/>
    <property type="match status" value="1"/>
</dbReference>
<dbReference type="RefSeq" id="WP_200596285.1">
    <property type="nucleotide sequence ID" value="NZ_JAEPBG010000014.1"/>
</dbReference>
<evidence type="ECO:0000256" key="3">
    <source>
        <dbReference type="ARBA" id="ARBA00023163"/>
    </source>
</evidence>
<keyword evidence="3" id="KW-0804">Transcription</keyword>
<organism evidence="6 7">
    <name type="scientific">Noviherbaspirillum pedocola</name>
    <dbReference type="NCBI Taxonomy" id="2801341"/>
    <lineage>
        <taxon>Bacteria</taxon>
        <taxon>Pseudomonadati</taxon>
        <taxon>Pseudomonadota</taxon>
        <taxon>Betaproteobacteria</taxon>
        <taxon>Burkholderiales</taxon>
        <taxon>Oxalobacteraceae</taxon>
        <taxon>Noviherbaspirillum</taxon>
    </lineage>
</organism>
<dbReference type="InterPro" id="IPR000843">
    <property type="entry name" value="HTH_LacI"/>
</dbReference>
<dbReference type="GO" id="GO:0003700">
    <property type="term" value="F:DNA-binding transcription factor activity"/>
    <property type="evidence" value="ECO:0007669"/>
    <property type="project" value="TreeGrafter"/>
</dbReference>
<dbReference type="InterPro" id="IPR028082">
    <property type="entry name" value="Peripla_BP_I"/>
</dbReference>
<dbReference type="Gene3D" id="3.40.50.2300">
    <property type="match status" value="2"/>
</dbReference>
<feature type="domain" description="HTH lacI-type" evidence="5">
    <location>
        <begin position="27"/>
        <end position="81"/>
    </location>
</feature>
<evidence type="ECO:0000256" key="4">
    <source>
        <dbReference type="SAM" id="MobiDB-lite"/>
    </source>
</evidence>
<dbReference type="SUPFAM" id="SSF53822">
    <property type="entry name" value="Periplasmic binding protein-like I"/>
    <property type="match status" value="1"/>
</dbReference>
<dbReference type="Pfam" id="PF00356">
    <property type="entry name" value="LacI"/>
    <property type="match status" value="1"/>
</dbReference>
<dbReference type="GO" id="GO:0000976">
    <property type="term" value="F:transcription cis-regulatory region binding"/>
    <property type="evidence" value="ECO:0007669"/>
    <property type="project" value="TreeGrafter"/>
</dbReference>
<dbReference type="SUPFAM" id="SSF47413">
    <property type="entry name" value="lambda repressor-like DNA-binding domains"/>
    <property type="match status" value="1"/>
</dbReference>
<comment type="caution">
    <text evidence="6">The sequence shown here is derived from an EMBL/GenBank/DDBJ whole genome shotgun (WGS) entry which is preliminary data.</text>
</comment>
<sequence>MSDTDSLFPETLPPARRRSRRPAAQRTTLADVAHRAGVSLMTASRALSDPRQVSEKLRVKVEQAVAELAYVPNRAARALASARSHAIAVLVPSFSNAVFTDVLAGIQDALGPDGYQLLIGNTRYSSEEEETLLRLHLQSHPAGILLTGLTQNDAVNKMLEVAGIPVVSMMDLSDDPRRASVGLSQYDAGAAMVRHLLSRGYRRIGYLAAQLDERTIKRTEGFRAALREAGLYDPRREVMVPDPSTVALGAELIGRLLANAPDCDAVFCCNDDLAYGAIYQCQRRGIAIPRDLAISGFNDLPTSAWMNPSLTTIATPRYRVGYEAAQLLKRLMAGEEPQTRNIDLGFSLIVREST</sequence>
<dbReference type="Proteomes" id="UP000622890">
    <property type="component" value="Unassembled WGS sequence"/>
</dbReference>
<dbReference type="SMART" id="SM00354">
    <property type="entry name" value="HTH_LACI"/>
    <property type="match status" value="1"/>
</dbReference>
<evidence type="ECO:0000313" key="7">
    <source>
        <dbReference type="Proteomes" id="UP000622890"/>
    </source>
</evidence>
<dbReference type="InterPro" id="IPR010982">
    <property type="entry name" value="Lambda_DNA-bd_dom_sf"/>
</dbReference>
<keyword evidence="2 6" id="KW-0238">DNA-binding</keyword>
<reference evidence="6" key="1">
    <citation type="submission" date="2021-01" db="EMBL/GenBank/DDBJ databases">
        <title>Genome sequence of strain Noviherbaspirillum sp. DKR-6.</title>
        <authorList>
            <person name="Chaudhary D.K."/>
        </authorList>
    </citation>
    <scope>NUCLEOTIDE SEQUENCE</scope>
    <source>
        <strain evidence="6">DKR-6</strain>
    </source>
</reference>
<protein>
    <submittedName>
        <fullName evidence="6">LacI family DNA-binding transcriptional regulator</fullName>
    </submittedName>
</protein>
<evidence type="ECO:0000256" key="1">
    <source>
        <dbReference type="ARBA" id="ARBA00023015"/>
    </source>
</evidence>